<gene>
    <name evidence="1" type="ORF">SAMN05421848_2724</name>
</gene>
<sequence length="94" mass="11038">MARLIIVAALLWLGWLFYRRLKRQRRPNPPTPASGEAMVRCAWCHVHLSRQEALEDPHVNDVSRHLPGEKHWFCCSDHRERYISNGPGPRRRSS</sequence>
<protein>
    <submittedName>
        <fullName evidence="1">Uncharacterized protein</fullName>
    </submittedName>
</protein>
<dbReference type="OrthoDB" id="9814432at2"/>
<dbReference type="InterPro" id="IPR049708">
    <property type="entry name" value="PP0621-like"/>
</dbReference>
<dbReference type="AlphaFoldDB" id="A0A1I1LUT4"/>
<evidence type="ECO:0000313" key="1">
    <source>
        <dbReference type="EMBL" id="SFC76904.1"/>
    </source>
</evidence>
<evidence type="ECO:0000313" key="2">
    <source>
        <dbReference type="Proteomes" id="UP000199046"/>
    </source>
</evidence>
<dbReference type="EMBL" id="FOLY01000005">
    <property type="protein sequence ID" value="SFC76904.1"/>
    <property type="molecule type" value="Genomic_DNA"/>
</dbReference>
<keyword evidence="2" id="KW-1185">Reference proteome</keyword>
<reference evidence="2" key="1">
    <citation type="submission" date="2016-10" db="EMBL/GenBank/DDBJ databases">
        <authorList>
            <person name="Varghese N."/>
            <person name="Submissions S."/>
        </authorList>
    </citation>
    <scope>NUCLEOTIDE SEQUENCE [LARGE SCALE GENOMIC DNA]</scope>
    <source>
        <strain evidence="2">DSM 23439</strain>
    </source>
</reference>
<accession>A0A1I1LUT4</accession>
<dbReference type="RefSeq" id="WP_090134959.1">
    <property type="nucleotide sequence ID" value="NZ_FOLY01000005.1"/>
</dbReference>
<proteinExistence type="predicted"/>
<name>A0A1I1LUT4_9GAMM</name>
<dbReference type="NCBIfam" id="NF041023">
    <property type="entry name" value="PP0621_fam"/>
    <property type="match status" value="1"/>
</dbReference>
<dbReference type="Proteomes" id="UP000199046">
    <property type="component" value="Unassembled WGS sequence"/>
</dbReference>
<organism evidence="1 2">
    <name type="scientific">Kushneria avicenniae</name>
    <dbReference type="NCBI Taxonomy" id="402385"/>
    <lineage>
        <taxon>Bacteria</taxon>
        <taxon>Pseudomonadati</taxon>
        <taxon>Pseudomonadota</taxon>
        <taxon>Gammaproteobacteria</taxon>
        <taxon>Oceanospirillales</taxon>
        <taxon>Halomonadaceae</taxon>
        <taxon>Kushneria</taxon>
    </lineage>
</organism>